<geneLocation type="plasmid" evidence="2 3">
    <name>p-r.curvispora1</name>
</geneLocation>
<name>A0A7H0F5W3_9CYAN</name>
<organism evidence="2 3">
    <name type="scientific">Cylindrospermopsis curvispora GIHE-G1</name>
    <dbReference type="NCBI Taxonomy" id="2666332"/>
    <lineage>
        <taxon>Bacteria</taxon>
        <taxon>Bacillati</taxon>
        <taxon>Cyanobacteriota</taxon>
        <taxon>Cyanophyceae</taxon>
        <taxon>Nostocales</taxon>
        <taxon>Aphanizomenonaceae</taxon>
        <taxon>Cylindrospermopsis</taxon>
    </lineage>
</organism>
<sequence length="57" mass="5935">MIGFAGDREALPAGDRTSDSSQGKTVNLLLGMGDGICGSSHLTIFSREISQPVIGNR</sequence>
<feature type="region of interest" description="Disordered" evidence="1">
    <location>
        <begin position="1"/>
        <end position="24"/>
    </location>
</feature>
<proteinExistence type="predicted"/>
<dbReference type="RefSeq" id="WP_187707594.1">
    <property type="nucleotide sequence ID" value="NZ_CP060823.1"/>
</dbReference>
<dbReference type="Proteomes" id="UP000516013">
    <property type="component" value="Plasmid p-r.curvispora1"/>
</dbReference>
<reference evidence="2 3" key="1">
    <citation type="submission" date="2020-08" db="EMBL/GenBank/DDBJ databases">
        <title>Complete genome sequence of Raphidiopsis curvispora isolated from drinking water reservoir in South Korea.</title>
        <authorList>
            <person name="Jeong J."/>
        </authorList>
    </citation>
    <scope>NUCLEOTIDE SEQUENCE [LARGE SCALE GENOMIC DNA]</scope>
    <source>
        <strain evidence="2 3">GIHE-G1</strain>
        <plasmid evidence="2 3">p-r.curvispora1</plasmid>
    </source>
</reference>
<accession>A0A7H0F5W3</accession>
<gene>
    <name evidence="2" type="ORF">IAR63_17730</name>
</gene>
<feature type="compositionally biased region" description="Basic and acidic residues" evidence="1">
    <location>
        <begin position="1"/>
        <end position="10"/>
    </location>
</feature>
<protein>
    <submittedName>
        <fullName evidence="2">Uncharacterized protein</fullName>
    </submittedName>
</protein>
<keyword evidence="2" id="KW-0614">Plasmid</keyword>
<keyword evidence="3" id="KW-1185">Reference proteome</keyword>
<dbReference type="KEGG" id="ccur:IAR63_17730"/>
<evidence type="ECO:0000256" key="1">
    <source>
        <dbReference type="SAM" id="MobiDB-lite"/>
    </source>
</evidence>
<evidence type="ECO:0000313" key="2">
    <source>
        <dbReference type="EMBL" id="QNP31429.1"/>
    </source>
</evidence>
<evidence type="ECO:0000313" key="3">
    <source>
        <dbReference type="Proteomes" id="UP000516013"/>
    </source>
</evidence>
<dbReference type="EMBL" id="CP060823">
    <property type="protein sequence ID" value="QNP31429.1"/>
    <property type="molecule type" value="Genomic_DNA"/>
</dbReference>
<dbReference type="AlphaFoldDB" id="A0A7H0F5W3"/>